<feature type="signal peptide" evidence="2">
    <location>
        <begin position="1"/>
        <end position="30"/>
    </location>
</feature>
<protein>
    <submittedName>
        <fullName evidence="4">Uncharacterized protein isoform X1</fullName>
    </submittedName>
</protein>
<reference evidence="4" key="1">
    <citation type="submission" date="2025-08" db="UniProtKB">
        <authorList>
            <consortium name="RefSeq"/>
        </authorList>
    </citation>
    <scope>IDENTIFICATION</scope>
    <source>
        <tissue evidence="4">Leaves</tissue>
    </source>
</reference>
<sequence length="308" mass="34101">MNCLNSNPFPMLLFLLSFFIFVNFLSLSYGDSQDHYNLQHASIPELLDTRMHHHAAVEGNTRRIGAETTSQNSTYLILAANRTHRKDPTDSFNYYTGGWNITNPHYIFSVAYSATGPFVFAVVWFIFFAVFLLCFCCRCCFCSRNSYGYSRTAYAVSVTCLAIFTIAAIAGIAFVFAGQDKFQDSIVNTTSFVLHEADDVIVKLGDVLHDLLAAKNSSVGRAVLPDDLKADIDSTGKTINAVTAQFRNITTKNSQDIRSLLSPLYYPVLISPFCVLGLLLISLFATSLVPFSLGGLKQIFNLNFCTGD</sequence>
<gene>
    <name evidence="4" type="primary">LOC113695575</name>
</gene>
<evidence type="ECO:0000256" key="2">
    <source>
        <dbReference type="SAM" id="SignalP"/>
    </source>
</evidence>
<evidence type="ECO:0000313" key="3">
    <source>
        <dbReference type="Proteomes" id="UP001652660"/>
    </source>
</evidence>
<dbReference type="PANTHER" id="PTHR31414">
    <property type="entry name" value="TRANSMEMBRANE PROTEIN DDB_G0292058"/>
    <property type="match status" value="1"/>
</dbReference>
<keyword evidence="1" id="KW-0472">Membrane</keyword>
<accession>A0ABM4UUJ6</accession>
<feature type="transmembrane region" description="Helical" evidence="1">
    <location>
        <begin position="264"/>
        <end position="289"/>
    </location>
</feature>
<keyword evidence="1" id="KW-1133">Transmembrane helix</keyword>
<evidence type="ECO:0000256" key="1">
    <source>
        <dbReference type="SAM" id="Phobius"/>
    </source>
</evidence>
<organism evidence="3 4">
    <name type="scientific">Coffea arabica</name>
    <name type="common">Arabian coffee</name>
    <dbReference type="NCBI Taxonomy" id="13443"/>
    <lineage>
        <taxon>Eukaryota</taxon>
        <taxon>Viridiplantae</taxon>
        <taxon>Streptophyta</taxon>
        <taxon>Embryophyta</taxon>
        <taxon>Tracheophyta</taxon>
        <taxon>Spermatophyta</taxon>
        <taxon>Magnoliopsida</taxon>
        <taxon>eudicotyledons</taxon>
        <taxon>Gunneridae</taxon>
        <taxon>Pentapetalae</taxon>
        <taxon>asterids</taxon>
        <taxon>lamiids</taxon>
        <taxon>Gentianales</taxon>
        <taxon>Rubiaceae</taxon>
        <taxon>Ixoroideae</taxon>
        <taxon>Gardenieae complex</taxon>
        <taxon>Bertiereae - Coffeeae clade</taxon>
        <taxon>Coffeeae</taxon>
        <taxon>Coffea</taxon>
    </lineage>
</organism>
<dbReference type="PANTHER" id="PTHR31414:SF15">
    <property type="entry name" value="PLASMA MEMBRANE FUSION PROTEIN"/>
    <property type="match status" value="1"/>
</dbReference>
<evidence type="ECO:0000313" key="4">
    <source>
        <dbReference type="RefSeq" id="XP_071910945.1"/>
    </source>
</evidence>
<proteinExistence type="predicted"/>
<feature type="chain" id="PRO_5046883899" evidence="2">
    <location>
        <begin position="31"/>
        <end position="308"/>
    </location>
</feature>
<keyword evidence="2" id="KW-0732">Signal</keyword>
<name>A0ABM4UUJ6_COFAR</name>
<dbReference type="RefSeq" id="XP_071910945.1">
    <property type="nucleotide sequence ID" value="XM_072054844.1"/>
</dbReference>
<feature type="transmembrane region" description="Helical" evidence="1">
    <location>
        <begin position="153"/>
        <end position="177"/>
    </location>
</feature>
<dbReference type="Proteomes" id="UP001652660">
    <property type="component" value="Chromosome 6e"/>
</dbReference>
<keyword evidence="1" id="KW-0812">Transmembrane</keyword>
<feature type="transmembrane region" description="Helical" evidence="1">
    <location>
        <begin position="118"/>
        <end position="141"/>
    </location>
</feature>
<dbReference type="InterPro" id="IPR040283">
    <property type="entry name" value="DDB_G0292058-like"/>
</dbReference>
<dbReference type="GeneID" id="113695575"/>
<keyword evidence="3" id="KW-1185">Reference proteome</keyword>